<keyword evidence="1" id="KW-1133">Transmembrane helix</keyword>
<organism evidence="3 4">
    <name type="scientific">Umboniibacter marinipuniceus</name>
    <dbReference type="NCBI Taxonomy" id="569599"/>
    <lineage>
        <taxon>Bacteria</taxon>
        <taxon>Pseudomonadati</taxon>
        <taxon>Pseudomonadota</taxon>
        <taxon>Gammaproteobacteria</taxon>
        <taxon>Cellvibrionales</taxon>
        <taxon>Cellvibrionaceae</taxon>
        <taxon>Umboniibacter</taxon>
    </lineage>
</organism>
<protein>
    <submittedName>
        <fullName evidence="3">1-acyl-sn-glycerol-3-phosphate acyltransferase</fullName>
    </submittedName>
</protein>
<dbReference type="OrthoDB" id="319710at2"/>
<dbReference type="RefSeq" id="WP_121877131.1">
    <property type="nucleotide sequence ID" value="NZ_REFJ01000004.1"/>
</dbReference>
<evidence type="ECO:0000259" key="2">
    <source>
        <dbReference type="SMART" id="SM00563"/>
    </source>
</evidence>
<dbReference type="EMBL" id="REFJ01000004">
    <property type="protein sequence ID" value="RMA79374.1"/>
    <property type="molecule type" value="Genomic_DNA"/>
</dbReference>
<evidence type="ECO:0000313" key="4">
    <source>
        <dbReference type="Proteomes" id="UP000267187"/>
    </source>
</evidence>
<dbReference type="Pfam" id="PF01553">
    <property type="entry name" value="Acyltransferase"/>
    <property type="match status" value="1"/>
</dbReference>
<dbReference type="Proteomes" id="UP000267187">
    <property type="component" value="Unassembled WGS sequence"/>
</dbReference>
<keyword evidence="3" id="KW-0808">Transferase</keyword>
<keyword evidence="3" id="KW-0012">Acyltransferase</keyword>
<dbReference type="SMART" id="SM00563">
    <property type="entry name" value="PlsC"/>
    <property type="match status" value="1"/>
</dbReference>
<evidence type="ECO:0000313" key="3">
    <source>
        <dbReference type="EMBL" id="RMA79374.1"/>
    </source>
</evidence>
<comment type="caution">
    <text evidence="3">The sequence shown here is derived from an EMBL/GenBank/DDBJ whole genome shotgun (WGS) entry which is preliminary data.</text>
</comment>
<dbReference type="SUPFAM" id="SSF69593">
    <property type="entry name" value="Glycerol-3-phosphate (1)-acyltransferase"/>
    <property type="match status" value="1"/>
</dbReference>
<proteinExistence type="predicted"/>
<dbReference type="PANTHER" id="PTHR10983:SF16">
    <property type="entry name" value="LYSOCARDIOLIPIN ACYLTRANSFERASE 1"/>
    <property type="match status" value="1"/>
</dbReference>
<gene>
    <name evidence="3" type="ORF">DFR27_1814</name>
</gene>
<dbReference type="AlphaFoldDB" id="A0A3M0A4R1"/>
<dbReference type="NCBIfam" id="NF010621">
    <property type="entry name" value="PRK14014.1"/>
    <property type="match status" value="1"/>
</dbReference>
<dbReference type="InterPro" id="IPR002123">
    <property type="entry name" value="Plipid/glycerol_acylTrfase"/>
</dbReference>
<sequence>MSTLNRYQPSFSLLRGLIAVTIMITNTLICFLPLVLVSALRVLPMRSWQTLCTRLACSIATFWISVNSWALSITEADHWNVDVPENLSPDKWYFVTANHQSWADILIAQRILNRKVPMLKFFLKRELFWVPVLGICWWALDFPFMRRYSREYLAKHPHKQGKDLAETRKACEKFQYTPTAVFNFMEGTRFTEQKYQLKQSQFQHLLPPKAGGAGFVLGAMGNTLDTLLDISIHYPHGRPTFWDFLCGKAGAVEVSVRSVSIPDHVRGGDYQNDARYKGDVQEWVNNVWHEKDQLLTTLKTSKD</sequence>
<dbReference type="CDD" id="cd07990">
    <property type="entry name" value="LPLAT_LCLAT1-like"/>
    <property type="match status" value="1"/>
</dbReference>
<feature type="transmembrane region" description="Helical" evidence="1">
    <location>
        <begin position="12"/>
        <end position="39"/>
    </location>
</feature>
<reference evidence="3 4" key="1">
    <citation type="submission" date="2018-10" db="EMBL/GenBank/DDBJ databases">
        <title>Genomic Encyclopedia of Type Strains, Phase IV (KMG-IV): sequencing the most valuable type-strain genomes for metagenomic binning, comparative biology and taxonomic classification.</title>
        <authorList>
            <person name="Goeker M."/>
        </authorList>
    </citation>
    <scope>NUCLEOTIDE SEQUENCE [LARGE SCALE GENOMIC DNA]</scope>
    <source>
        <strain evidence="3 4">DSM 25080</strain>
    </source>
</reference>
<evidence type="ECO:0000256" key="1">
    <source>
        <dbReference type="SAM" id="Phobius"/>
    </source>
</evidence>
<keyword evidence="4" id="KW-1185">Reference proteome</keyword>
<keyword evidence="1" id="KW-0812">Transmembrane</keyword>
<keyword evidence="1" id="KW-0472">Membrane</keyword>
<accession>A0A3M0A4R1</accession>
<dbReference type="GO" id="GO:0016746">
    <property type="term" value="F:acyltransferase activity"/>
    <property type="evidence" value="ECO:0007669"/>
    <property type="project" value="UniProtKB-KW"/>
</dbReference>
<dbReference type="PANTHER" id="PTHR10983">
    <property type="entry name" value="1-ACYLGLYCEROL-3-PHOSPHATE ACYLTRANSFERASE-RELATED"/>
    <property type="match status" value="1"/>
</dbReference>
<feature type="domain" description="Phospholipid/glycerol acyltransferase" evidence="2">
    <location>
        <begin position="93"/>
        <end position="235"/>
    </location>
</feature>
<name>A0A3M0A4R1_9GAMM</name>